<evidence type="ECO:0000313" key="3">
    <source>
        <dbReference type="EMBL" id="EES53872.1"/>
    </source>
</evidence>
<accession>C6HTU4</accession>
<feature type="domain" description="Antirepressor protein ant N-terminal" evidence="2">
    <location>
        <begin position="8"/>
        <end position="116"/>
    </location>
</feature>
<feature type="region of interest" description="Disordered" evidence="1">
    <location>
        <begin position="225"/>
        <end position="245"/>
    </location>
</feature>
<dbReference type="InterPro" id="IPR018875">
    <property type="entry name" value="Antirepressor_Ant_N"/>
</dbReference>
<dbReference type="AlphaFoldDB" id="C6HTU4"/>
<protein>
    <submittedName>
        <fullName evidence="3">Probable antirepressor protein (Ant)</fullName>
    </submittedName>
</protein>
<proteinExistence type="predicted"/>
<evidence type="ECO:0000259" key="2">
    <source>
        <dbReference type="Pfam" id="PF10547"/>
    </source>
</evidence>
<dbReference type="Proteomes" id="UP000009374">
    <property type="component" value="Unassembled WGS sequence"/>
</dbReference>
<evidence type="ECO:0000313" key="4">
    <source>
        <dbReference type="Proteomes" id="UP000009374"/>
    </source>
</evidence>
<gene>
    <name evidence="3" type="ORF">UBAL3_44810010</name>
</gene>
<dbReference type="EMBL" id="GG693852">
    <property type="protein sequence ID" value="EES53872.1"/>
    <property type="molecule type" value="Genomic_DNA"/>
</dbReference>
<organism evidence="3 4">
    <name type="scientific">Leptospirillum ferrodiazotrophum</name>
    <dbReference type="NCBI Taxonomy" id="412449"/>
    <lineage>
        <taxon>Bacteria</taxon>
        <taxon>Pseudomonadati</taxon>
        <taxon>Nitrospirota</taxon>
        <taxon>Nitrospiria</taxon>
        <taxon>Nitrospirales</taxon>
        <taxon>Nitrospiraceae</taxon>
        <taxon>Leptospirillum</taxon>
    </lineage>
</organism>
<keyword evidence="4" id="KW-1185">Reference proteome</keyword>
<dbReference type="PRINTS" id="PR01994">
    <property type="entry name" value="ANTIREPRESSR"/>
</dbReference>
<evidence type="ECO:0000256" key="1">
    <source>
        <dbReference type="SAM" id="MobiDB-lite"/>
    </source>
</evidence>
<dbReference type="Pfam" id="PF10547">
    <property type="entry name" value="P22_AR_N"/>
    <property type="match status" value="1"/>
</dbReference>
<reference evidence="3 4" key="1">
    <citation type="journal article" date="2009" name="Appl. Environ. Microbiol.">
        <title>Community genomic and proteomic analyses of chemoautotrophic iron-oxidizing "Leptospirillum rubarum" (Group II) and "Leptospirillum ferrodiazotrophum" (Group III) bacteria in acid mine drainage biofilms.</title>
        <authorList>
            <person name="Goltsman D.S."/>
            <person name="Denef V.J."/>
            <person name="Singer S.W."/>
            <person name="VerBerkmoes N.C."/>
            <person name="Lefsrud M."/>
            <person name="Mueller R.S."/>
            <person name="Dick G.J."/>
            <person name="Sun C.L."/>
            <person name="Wheeler K.E."/>
            <person name="Zemla A."/>
            <person name="Baker B.J."/>
            <person name="Hauser L."/>
            <person name="Land M."/>
            <person name="Shah M.B."/>
            <person name="Thelen M.P."/>
            <person name="Hettich R.L."/>
            <person name="Banfield J.F."/>
        </authorList>
    </citation>
    <scope>NUCLEOTIDE SEQUENCE [LARGE SCALE GENOMIC DNA]</scope>
</reference>
<sequence>MNTSLLPVPFHGTTLFLVEQNNEPYTPMKPIVEGMGLAWQVQHRKLDSNKERWGITIMVIPSKSGDQETLCMPLRKLPGWLMTIHPTRVKPEIRGKIIQYQNECDDVLWKYWTEGHIPGPRSETLQLKPQEEPSFRIDSVTIHSLPAFPKEDRTFSRKYGEAVLSALRVWSREACAEPVGVEVSRGLDALERVLTRAATEMDEAALHLALAGKYLKRWRAGETKGSARELPTEKTPASSERRGATVGDPLVGIDLPLSTWETLFRRLNLGPERVSGEIERRLRELV</sequence>
<name>C6HTU4_9BACT</name>